<reference evidence="2 3" key="1">
    <citation type="journal article" date="2012" name="Extremophiles">
        <title>Thermotomaculum hydrothermale gen. nov., sp. nov., a novel heterotrophic thermophile within the phylum Acidobacteria from a deep-sea hydrothermal vent chimney in the Southern Okinawa Trough.</title>
        <authorList>
            <person name="Izumi H."/>
            <person name="Nunoura T."/>
            <person name="Miyazaki M."/>
            <person name="Mino S."/>
            <person name="Toki T."/>
            <person name="Takai K."/>
            <person name="Sako Y."/>
            <person name="Sawabe T."/>
            <person name="Nakagawa S."/>
        </authorList>
    </citation>
    <scope>NUCLEOTIDE SEQUENCE [LARGE SCALE GENOMIC DNA]</scope>
    <source>
        <strain evidence="2 3">AC55</strain>
    </source>
</reference>
<keyword evidence="3" id="KW-1185">Reference proteome</keyword>
<evidence type="ECO:0000313" key="3">
    <source>
        <dbReference type="Proteomes" id="UP000595564"/>
    </source>
</evidence>
<protein>
    <recommendedName>
        <fullName evidence="4">AmmeMemoRadiSam system protein B</fullName>
    </recommendedName>
</protein>
<dbReference type="RefSeq" id="WP_201327866.1">
    <property type="nucleotide sequence ID" value="NZ_AP017470.1"/>
</dbReference>
<dbReference type="PANTHER" id="PTHR11060:SF0">
    <property type="entry name" value="PROTEIN MEMO1"/>
    <property type="match status" value="1"/>
</dbReference>
<sequence length="346" mass="39911">MRYLIFLSVFLLFGTAVFSKDNVRKPFDDISYAWSNKQIEELIKTVERMNLPYNRIDGNIVAAIFPHDDHLYSGVTLNSLIKQIKGKKLAIIFGVTHKAARKIAGKVTNTLIFDNYSYWYAPYNPVKVSDMREYLKQKLNDKDYIISNILHANEHSIEAVLPFLNYYDRGIEIMPVMIPPMDLTHIEKLSSELSKAIVSYIKEKNLNLNEVVFLISADANHYGEDFHNLEFGKGEEGHKKAREHDLELFDKYYKGKITKTRIKRIVSDGAYEKTLWCGRYSIPFGLLTTEKTIEKLTGKNLYGHFVRYDDTYIDPIVPLKGYGFGISAPFSLKHWVGHMAIAFTLE</sequence>
<name>A0A7R6T0A6_9BACT</name>
<dbReference type="PANTHER" id="PTHR11060">
    <property type="entry name" value="PROTEIN MEMO1"/>
    <property type="match status" value="1"/>
</dbReference>
<evidence type="ECO:0000256" key="1">
    <source>
        <dbReference type="ARBA" id="ARBA00006315"/>
    </source>
</evidence>
<comment type="similarity">
    <text evidence="1">Belongs to the MEMO1 family.</text>
</comment>
<dbReference type="Pfam" id="PF01875">
    <property type="entry name" value="Memo"/>
    <property type="match status" value="1"/>
</dbReference>
<gene>
    <name evidence="2" type="ORF">TTHT_2121</name>
</gene>
<dbReference type="Proteomes" id="UP000595564">
    <property type="component" value="Chromosome"/>
</dbReference>
<dbReference type="Gene3D" id="3.40.830.10">
    <property type="entry name" value="LigB-like"/>
    <property type="match status" value="1"/>
</dbReference>
<proteinExistence type="inferred from homology"/>
<dbReference type="NCBIfam" id="TIGR04336">
    <property type="entry name" value="AmmeMemoSam_B"/>
    <property type="match status" value="1"/>
</dbReference>
<organism evidence="2 3">
    <name type="scientific">Thermotomaculum hydrothermale</name>
    <dbReference type="NCBI Taxonomy" id="981385"/>
    <lineage>
        <taxon>Bacteria</taxon>
        <taxon>Pseudomonadati</taxon>
        <taxon>Acidobacteriota</taxon>
        <taxon>Holophagae</taxon>
        <taxon>Thermotomaculales</taxon>
        <taxon>Thermotomaculaceae</taxon>
        <taxon>Thermotomaculum</taxon>
    </lineage>
</organism>
<dbReference type="AlphaFoldDB" id="A0A7R6T0A6"/>
<accession>A0A7R6T0A6</accession>
<dbReference type="KEGG" id="thyd:TTHT_2121"/>
<evidence type="ECO:0000313" key="2">
    <source>
        <dbReference type="EMBL" id="BBB33555.1"/>
    </source>
</evidence>
<dbReference type="EMBL" id="AP017470">
    <property type="protein sequence ID" value="BBB33555.1"/>
    <property type="molecule type" value="Genomic_DNA"/>
</dbReference>
<evidence type="ECO:0008006" key="4">
    <source>
        <dbReference type="Google" id="ProtNLM"/>
    </source>
</evidence>
<dbReference type="InterPro" id="IPR002737">
    <property type="entry name" value="MEMO1_fam"/>
</dbReference>